<keyword evidence="4 6" id="KW-0472">Membrane</keyword>
<sequence>MADQSKPVTGYPAAQPYYGATPSGNPSSANSYPAPPPYYANPYYQPPPPPPPQPYYNSATYGSSLIRRAFAIAIAVIIIFGLVSLIFWLVLRPKVPEYTVQSASISQFNLSDSKLTANWNVTLNSFNGNKKMGIYYDEIRVSLYYGSELLSQTGLPPFYQETKNSTVLIARFASDGDFVGDEVGKKMSAQKGNGNVEFNVRLAAWVRFNTGGWRTRRHVLIVLCDHVNIGFNSSSSVVGNLTRDFVPCRVDV</sequence>
<gene>
    <name evidence="8" type="ORF">AMTR_s00030p00210920</name>
</gene>
<dbReference type="eggNOG" id="ENOG502RZJV">
    <property type="taxonomic scope" value="Eukaryota"/>
</dbReference>
<comment type="subcellular location">
    <subcellularLocation>
        <location evidence="1">Membrane</location>
        <topology evidence="1">Single-pass membrane protein</topology>
    </subcellularLocation>
</comment>
<dbReference type="Proteomes" id="UP000017836">
    <property type="component" value="Unassembled WGS sequence"/>
</dbReference>
<dbReference type="GO" id="GO:0016020">
    <property type="term" value="C:membrane"/>
    <property type="evidence" value="ECO:0007669"/>
    <property type="project" value="UniProtKB-SubCell"/>
</dbReference>
<organism evidence="8 9">
    <name type="scientific">Amborella trichopoda</name>
    <dbReference type="NCBI Taxonomy" id="13333"/>
    <lineage>
        <taxon>Eukaryota</taxon>
        <taxon>Viridiplantae</taxon>
        <taxon>Streptophyta</taxon>
        <taxon>Embryophyta</taxon>
        <taxon>Tracheophyta</taxon>
        <taxon>Spermatophyta</taxon>
        <taxon>Magnoliopsida</taxon>
        <taxon>Amborellales</taxon>
        <taxon>Amborellaceae</taxon>
        <taxon>Amborella</taxon>
    </lineage>
</organism>
<evidence type="ECO:0000256" key="1">
    <source>
        <dbReference type="ARBA" id="ARBA00004167"/>
    </source>
</evidence>
<evidence type="ECO:0000313" key="9">
    <source>
        <dbReference type="Proteomes" id="UP000017836"/>
    </source>
</evidence>
<evidence type="ECO:0000256" key="5">
    <source>
        <dbReference type="SAM" id="MobiDB-lite"/>
    </source>
</evidence>
<dbReference type="OMA" id="WWPERRA"/>
<evidence type="ECO:0000256" key="4">
    <source>
        <dbReference type="ARBA" id="ARBA00023136"/>
    </source>
</evidence>
<dbReference type="EMBL" id="KI392485">
    <property type="protein sequence ID" value="ERN16142.1"/>
    <property type="molecule type" value="Genomic_DNA"/>
</dbReference>
<evidence type="ECO:0000256" key="6">
    <source>
        <dbReference type="SAM" id="Phobius"/>
    </source>
</evidence>
<dbReference type="Pfam" id="PF03168">
    <property type="entry name" value="LEA_2"/>
    <property type="match status" value="1"/>
</dbReference>
<reference evidence="9" key="1">
    <citation type="journal article" date="2013" name="Science">
        <title>The Amborella genome and the evolution of flowering plants.</title>
        <authorList>
            <consortium name="Amborella Genome Project"/>
        </authorList>
    </citation>
    <scope>NUCLEOTIDE SEQUENCE [LARGE SCALE GENOMIC DNA]</scope>
</reference>
<evidence type="ECO:0000313" key="8">
    <source>
        <dbReference type="EMBL" id="ERN16142.1"/>
    </source>
</evidence>
<dbReference type="AlphaFoldDB" id="U5D404"/>
<evidence type="ECO:0000259" key="7">
    <source>
        <dbReference type="Pfam" id="PF03168"/>
    </source>
</evidence>
<dbReference type="GO" id="GO:0098542">
    <property type="term" value="P:defense response to other organism"/>
    <property type="evidence" value="ECO:0007669"/>
    <property type="project" value="InterPro"/>
</dbReference>
<dbReference type="Gramene" id="ERN16142">
    <property type="protein sequence ID" value="ERN16142"/>
    <property type="gene ID" value="AMTR_s00030p00210920"/>
</dbReference>
<feature type="domain" description="Late embryogenesis abundant protein LEA-2 subgroup" evidence="7">
    <location>
        <begin position="123"/>
        <end position="217"/>
    </location>
</feature>
<evidence type="ECO:0000256" key="3">
    <source>
        <dbReference type="ARBA" id="ARBA00022989"/>
    </source>
</evidence>
<dbReference type="HOGENOM" id="CLU_051752_8_0_1"/>
<feature type="region of interest" description="Disordered" evidence="5">
    <location>
        <begin position="1"/>
        <end position="33"/>
    </location>
</feature>
<proteinExistence type="predicted"/>
<accession>U5D404</accession>
<protein>
    <recommendedName>
        <fullName evidence="7">Late embryogenesis abundant protein LEA-2 subgroup domain-containing protein</fullName>
    </recommendedName>
</protein>
<feature type="transmembrane region" description="Helical" evidence="6">
    <location>
        <begin position="69"/>
        <end position="91"/>
    </location>
</feature>
<keyword evidence="3 6" id="KW-1133">Transmembrane helix</keyword>
<dbReference type="InterPro" id="IPR044839">
    <property type="entry name" value="NDR1-like"/>
</dbReference>
<name>U5D404_AMBTC</name>
<dbReference type="KEGG" id="atr:18444440"/>
<dbReference type="PANTHER" id="PTHR31234">
    <property type="entry name" value="LATE EMBRYOGENESIS ABUNDANT (LEA) HYDROXYPROLINE-RICH GLYCOPROTEIN FAMILY"/>
    <property type="match status" value="1"/>
</dbReference>
<dbReference type="PANTHER" id="PTHR31234:SF55">
    <property type="entry name" value="LATE EMBRYOGENESIS ABUNDANT (LEA) HYDROXYPROLINE-RICH GLYCOPROTEIN FAMILY"/>
    <property type="match status" value="1"/>
</dbReference>
<dbReference type="OrthoDB" id="695142at2759"/>
<keyword evidence="9" id="KW-1185">Reference proteome</keyword>
<dbReference type="InterPro" id="IPR004864">
    <property type="entry name" value="LEA_2"/>
</dbReference>
<keyword evidence="2 6" id="KW-0812">Transmembrane</keyword>
<evidence type="ECO:0000256" key="2">
    <source>
        <dbReference type="ARBA" id="ARBA00022692"/>
    </source>
</evidence>